<protein>
    <submittedName>
        <fullName evidence="2">Class I SAM-dependent methyltransferase</fullName>
    </submittedName>
</protein>
<dbReference type="PANTHER" id="PTHR45180:SF1">
    <property type="entry name" value="OS01G0307686 PROTEIN"/>
    <property type="match status" value="1"/>
</dbReference>
<keyword evidence="2" id="KW-0489">Methyltransferase</keyword>
<dbReference type="RefSeq" id="WP_119891871.1">
    <property type="nucleotide sequence ID" value="NZ_CP032419.1"/>
</dbReference>
<dbReference type="SUPFAM" id="SSF53335">
    <property type="entry name" value="S-adenosyl-L-methionine-dependent methyltransferases"/>
    <property type="match status" value="1"/>
</dbReference>
<dbReference type="Pfam" id="PF08241">
    <property type="entry name" value="Methyltransf_11"/>
    <property type="match status" value="1"/>
</dbReference>
<evidence type="ECO:0000313" key="3">
    <source>
        <dbReference type="Proteomes" id="UP000265560"/>
    </source>
</evidence>
<reference evidence="3" key="1">
    <citation type="submission" date="2018-09" db="EMBL/GenBank/DDBJ databases">
        <authorList>
            <person name="Zhu H."/>
        </authorList>
    </citation>
    <scope>NUCLEOTIDE SEQUENCE [LARGE SCALE GENOMIC DNA]</scope>
    <source>
        <strain evidence="3">K2W31S-8</strain>
    </source>
</reference>
<evidence type="ECO:0000259" key="1">
    <source>
        <dbReference type="Pfam" id="PF08241"/>
    </source>
</evidence>
<dbReference type="Proteomes" id="UP000265560">
    <property type="component" value="Chromosome"/>
</dbReference>
<gene>
    <name evidence="2" type="ORF">D3880_02025</name>
</gene>
<sequence length="249" mass="27736">MTDTRQLFTRQSAAYRSFRPTYEAQLFALLAAQAPGRELAWDCACGSGQATLGLAAQFRQVVATDVSQAQLDQAPPLDNVSYRCEPGERSSLAAASVDLTLVAQALHWFHVEAFYAEVRRVSRPGALLAVLSYNRLEIEPAIDALVDHLYHEIVGPYWAPGRKHVEDGYARLPFPFRRLEVPVFGLQAQWDLEHLLGYLQSWSAVADFRAAEGVDPVERLRAQFVSVWGDPGQLRAVSWPLMVKLGVVE</sequence>
<dbReference type="PANTHER" id="PTHR45180">
    <property type="entry name" value="OS01G0307686 PROTEIN"/>
    <property type="match status" value="1"/>
</dbReference>
<name>A0A385Z032_9PSED</name>
<dbReference type="GO" id="GO:0032259">
    <property type="term" value="P:methylation"/>
    <property type="evidence" value="ECO:0007669"/>
    <property type="project" value="UniProtKB-KW"/>
</dbReference>
<dbReference type="EMBL" id="CP032419">
    <property type="protein sequence ID" value="AYC31238.1"/>
    <property type="molecule type" value="Genomic_DNA"/>
</dbReference>
<dbReference type="CDD" id="cd02440">
    <property type="entry name" value="AdoMet_MTases"/>
    <property type="match status" value="1"/>
</dbReference>
<proteinExistence type="predicted"/>
<evidence type="ECO:0000313" key="2">
    <source>
        <dbReference type="EMBL" id="AYC31238.1"/>
    </source>
</evidence>
<keyword evidence="3" id="KW-1185">Reference proteome</keyword>
<accession>A0A385Z032</accession>
<dbReference type="InterPro" id="IPR013216">
    <property type="entry name" value="Methyltransf_11"/>
</dbReference>
<dbReference type="GO" id="GO:0008757">
    <property type="term" value="F:S-adenosylmethionine-dependent methyltransferase activity"/>
    <property type="evidence" value="ECO:0007669"/>
    <property type="project" value="InterPro"/>
</dbReference>
<organism evidence="2 3">
    <name type="scientific">Pseudomonas cavernae</name>
    <dbReference type="NCBI Taxonomy" id="2320867"/>
    <lineage>
        <taxon>Bacteria</taxon>
        <taxon>Pseudomonadati</taxon>
        <taxon>Pseudomonadota</taxon>
        <taxon>Gammaproteobacteria</taxon>
        <taxon>Pseudomonadales</taxon>
        <taxon>Pseudomonadaceae</taxon>
        <taxon>Pseudomonas</taxon>
    </lineage>
</organism>
<dbReference type="Gene3D" id="3.40.50.150">
    <property type="entry name" value="Vaccinia Virus protein VP39"/>
    <property type="match status" value="1"/>
</dbReference>
<keyword evidence="2" id="KW-0808">Transferase</keyword>
<dbReference type="OrthoDB" id="9797252at2"/>
<feature type="domain" description="Methyltransferase type 11" evidence="1">
    <location>
        <begin position="42"/>
        <end position="129"/>
    </location>
</feature>
<dbReference type="KEGG" id="pcav:D3880_02025"/>
<dbReference type="InterPro" id="IPR029063">
    <property type="entry name" value="SAM-dependent_MTases_sf"/>
</dbReference>
<dbReference type="AlphaFoldDB" id="A0A385Z032"/>